<feature type="domain" description="NAD-dependent epimerase/dehydratase" evidence="1">
    <location>
        <begin position="36"/>
        <end position="270"/>
    </location>
</feature>
<sequence length="358" mass="38199">MGADRAADRAAGTAADRAAGTAADRAAGRGTGAARVVVTGGSGFVGRHLARALAERGDEVTVFDISPPHPSGIADGVRYVTGDVRDIDALSTVIDGGIDVVYHLAAVVGVDLYLARPLDVVDINLIGTRHVLELAERASAKVIFTSTSEVFGKNPGVPWSEDADRLLGSTATDRWSYATSKALAEHLIFAFARQRGLRASIIRYFNLYGPGQRPAFLVSRSIHRALRGVPPVVYDDGGQTRSFTYIDDAVSATLAIADAAAAEGESFNVGCSDEMSIGHAVKLIVELTGCALEVVPVDTRRRFGDTYQDLSRRIPDTTKVRTLLGWQSTVPLHDGLAATIEWARANPWWLEQPDTAFA</sequence>
<name>A0A1G8GHJ5_9ACTN</name>
<dbReference type="OrthoDB" id="3505012at2"/>
<dbReference type="Gene3D" id="3.40.50.720">
    <property type="entry name" value="NAD(P)-binding Rossmann-like Domain"/>
    <property type="match status" value="1"/>
</dbReference>
<accession>A0A1G8GHJ5</accession>
<dbReference type="Pfam" id="PF01370">
    <property type="entry name" value="Epimerase"/>
    <property type="match status" value="1"/>
</dbReference>
<gene>
    <name evidence="2" type="ORF">SAMN05421505_12745</name>
</gene>
<dbReference type="SUPFAM" id="SSF51735">
    <property type="entry name" value="NAD(P)-binding Rossmann-fold domains"/>
    <property type="match status" value="1"/>
</dbReference>
<dbReference type="EMBL" id="FNCN01000027">
    <property type="protein sequence ID" value="SDH93832.1"/>
    <property type="molecule type" value="Genomic_DNA"/>
</dbReference>
<evidence type="ECO:0000259" key="1">
    <source>
        <dbReference type="Pfam" id="PF01370"/>
    </source>
</evidence>
<dbReference type="PANTHER" id="PTHR43245">
    <property type="entry name" value="BIFUNCTIONAL POLYMYXIN RESISTANCE PROTEIN ARNA"/>
    <property type="match status" value="1"/>
</dbReference>
<dbReference type="Proteomes" id="UP000198923">
    <property type="component" value="Unassembled WGS sequence"/>
</dbReference>
<organism evidence="2 3">
    <name type="scientific">Sinosporangium album</name>
    <dbReference type="NCBI Taxonomy" id="504805"/>
    <lineage>
        <taxon>Bacteria</taxon>
        <taxon>Bacillati</taxon>
        <taxon>Actinomycetota</taxon>
        <taxon>Actinomycetes</taxon>
        <taxon>Streptosporangiales</taxon>
        <taxon>Streptosporangiaceae</taxon>
        <taxon>Sinosporangium</taxon>
    </lineage>
</organism>
<protein>
    <submittedName>
        <fullName evidence="2">UDP-glucose 4-epimerase</fullName>
    </submittedName>
</protein>
<keyword evidence="3" id="KW-1185">Reference proteome</keyword>
<reference evidence="2 3" key="1">
    <citation type="submission" date="2016-10" db="EMBL/GenBank/DDBJ databases">
        <authorList>
            <person name="de Groot N.N."/>
        </authorList>
    </citation>
    <scope>NUCLEOTIDE SEQUENCE [LARGE SCALE GENOMIC DNA]</scope>
    <source>
        <strain evidence="2 3">CPCC 201354</strain>
    </source>
</reference>
<dbReference type="STRING" id="504805.SAMN05421505_12745"/>
<proteinExistence type="predicted"/>
<evidence type="ECO:0000313" key="3">
    <source>
        <dbReference type="Proteomes" id="UP000198923"/>
    </source>
</evidence>
<dbReference type="AlphaFoldDB" id="A0A1G8GHJ5"/>
<dbReference type="RefSeq" id="WP_093173444.1">
    <property type="nucleotide sequence ID" value="NZ_FNCN01000027.1"/>
</dbReference>
<dbReference type="PANTHER" id="PTHR43245:SF13">
    <property type="entry name" value="UDP-D-APIOSE_UDP-D-XYLOSE SYNTHASE 2"/>
    <property type="match status" value="1"/>
</dbReference>
<dbReference type="InterPro" id="IPR036291">
    <property type="entry name" value="NAD(P)-bd_dom_sf"/>
</dbReference>
<dbReference type="InterPro" id="IPR050177">
    <property type="entry name" value="Lipid_A_modif_metabolic_enz"/>
</dbReference>
<evidence type="ECO:0000313" key="2">
    <source>
        <dbReference type="EMBL" id="SDH93832.1"/>
    </source>
</evidence>
<dbReference type="InterPro" id="IPR001509">
    <property type="entry name" value="Epimerase_deHydtase"/>
</dbReference>